<feature type="compositionally biased region" description="Acidic residues" evidence="4">
    <location>
        <begin position="173"/>
        <end position="192"/>
    </location>
</feature>
<name>A0A0E9NG68_SAICN</name>
<protein>
    <submittedName>
        <fullName evidence="5">Uncharacterized protein</fullName>
    </submittedName>
</protein>
<dbReference type="InterPro" id="IPR032675">
    <property type="entry name" value="LRR_dom_sf"/>
</dbReference>
<evidence type="ECO:0000256" key="1">
    <source>
        <dbReference type="ARBA" id="ARBA00022468"/>
    </source>
</evidence>
<dbReference type="GO" id="GO:0005634">
    <property type="term" value="C:nucleus"/>
    <property type="evidence" value="ECO:0007669"/>
    <property type="project" value="TreeGrafter"/>
</dbReference>
<keyword evidence="2" id="KW-0433">Leucine-rich repeat</keyword>
<feature type="compositionally biased region" description="Polar residues" evidence="4">
    <location>
        <begin position="343"/>
        <end position="364"/>
    </location>
</feature>
<feature type="region of interest" description="Disordered" evidence="4">
    <location>
        <begin position="341"/>
        <end position="384"/>
    </location>
</feature>
<dbReference type="AlphaFoldDB" id="A0A0E9NG68"/>
<dbReference type="InterPro" id="IPR001611">
    <property type="entry name" value="Leu-rich_rpt"/>
</dbReference>
<gene>
    <name evidence="5" type="ORF">G7K_3010-t1</name>
</gene>
<dbReference type="GO" id="GO:0005096">
    <property type="term" value="F:GTPase activator activity"/>
    <property type="evidence" value="ECO:0007669"/>
    <property type="project" value="UniProtKB-KW"/>
</dbReference>
<dbReference type="SMART" id="SM00368">
    <property type="entry name" value="LRR_RI"/>
    <property type="match status" value="5"/>
</dbReference>
<dbReference type="OMA" id="CKSIIWR"/>
<dbReference type="STRING" id="698492.A0A0E9NG68"/>
<keyword evidence="6" id="KW-1185">Reference proteome</keyword>
<dbReference type="EMBL" id="BACD03000018">
    <property type="protein sequence ID" value="GAO48844.1"/>
    <property type="molecule type" value="Genomic_DNA"/>
</dbReference>
<dbReference type="GO" id="GO:0031267">
    <property type="term" value="F:small GTPase binding"/>
    <property type="evidence" value="ECO:0007669"/>
    <property type="project" value="TreeGrafter"/>
</dbReference>
<evidence type="ECO:0000256" key="3">
    <source>
        <dbReference type="ARBA" id="ARBA00022737"/>
    </source>
</evidence>
<dbReference type="SUPFAM" id="SSF52047">
    <property type="entry name" value="RNI-like"/>
    <property type="match status" value="1"/>
</dbReference>
<feature type="region of interest" description="Disordered" evidence="4">
    <location>
        <begin position="172"/>
        <end position="220"/>
    </location>
</feature>
<dbReference type="InterPro" id="IPR027038">
    <property type="entry name" value="RanGap"/>
</dbReference>
<dbReference type="GO" id="GO:0048471">
    <property type="term" value="C:perinuclear region of cytoplasm"/>
    <property type="evidence" value="ECO:0007669"/>
    <property type="project" value="TreeGrafter"/>
</dbReference>
<dbReference type="PANTHER" id="PTHR24113">
    <property type="entry name" value="RAN GTPASE-ACTIVATING PROTEIN 1"/>
    <property type="match status" value="1"/>
</dbReference>
<dbReference type="PANTHER" id="PTHR24113:SF12">
    <property type="entry name" value="RAN GTPASE-ACTIVATING PROTEIN 1"/>
    <property type="match status" value="1"/>
</dbReference>
<reference evidence="5 6" key="3">
    <citation type="journal article" date="2015" name="Genome Announc.">
        <title>Draft Genome Sequence of the Archiascomycetous Yeast Saitoella complicata.</title>
        <authorList>
            <person name="Yamauchi K."/>
            <person name="Kondo S."/>
            <person name="Hamamoto M."/>
            <person name="Takahashi Y."/>
            <person name="Ogura Y."/>
            <person name="Hayashi T."/>
            <person name="Nishida H."/>
        </authorList>
    </citation>
    <scope>NUCLEOTIDE SEQUENCE [LARGE SCALE GENOMIC DNA]</scope>
    <source>
        <strain evidence="5 6">NRRL Y-17804</strain>
    </source>
</reference>
<dbReference type="GO" id="GO:0005829">
    <property type="term" value="C:cytosol"/>
    <property type="evidence" value="ECO:0007669"/>
    <property type="project" value="TreeGrafter"/>
</dbReference>
<keyword evidence="3" id="KW-0677">Repeat</keyword>
<reference evidence="5 6" key="2">
    <citation type="journal article" date="2014" name="J. Gen. Appl. Microbiol.">
        <title>The early diverging ascomycetous budding yeast Saitoella complicata has three histone deacetylases belonging to the Clr6, Hos2, and Rpd3 lineages.</title>
        <authorList>
            <person name="Nishida H."/>
            <person name="Matsumoto T."/>
            <person name="Kondo S."/>
            <person name="Hamamoto M."/>
            <person name="Yoshikawa H."/>
        </authorList>
    </citation>
    <scope>NUCLEOTIDE SEQUENCE [LARGE SCALE GENOMIC DNA]</scope>
    <source>
        <strain evidence="5 6">NRRL Y-17804</strain>
    </source>
</reference>
<evidence type="ECO:0000313" key="6">
    <source>
        <dbReference type="Proteomes" id="UP000033140"/>
    </source>
</evidence>
<sequence>MKLNYTARKISGAKLGQVVKKDLLKKANSRTPIRDPHLELNLSKMHLGDEGLQFVCEGLVEAIEKGAAQLEELYLGENDITAAGLVHLVDVIRSSSQTLKVLELQRNKITMEGTISITCFEIFLNAFRDQSMLHKLDLSSNELGDKGFEVFCRVYAAEPAVILPRTSIHADLSDDDGSLDDEEISEEEEPEISGDRRASSPNTSFSAHSTPSRSSLTYTRKLSGSIMRQPSMGLLHGMRSIPYILLSDNEVTDVGALHLSYVLPAHPVPDQVIPHLPPLKPSHLMPTIESQGLDFANEEEADAECYGVLYSPNRGISHTGWKLLEAAERFRSNGGMMTCYPGGTNSPGSPLSRRTSESSASALSMNKRKESFTSQRSTGGGPVDLERLRSKIQGSAIRDQGPAVSALWIASLELLRAGRAILLANKLPGKLSHALWLGVLSKLDAEGVMSRRQRNNVLSWAGDRGTLEVEKEWAGKLTHVQIWRFLECVECLTYEIKRNAIRMLLTLTLTSGDEKETQYKNSVAIPIQSNRKCMKTR</sequence>
<evidence type="ECO:0000256" key="2">
    <source>
        <dbReference type="ARBA" id="ARBA00022614"/>
    </source>
</evidence>
<proteinExistence type="predicted"/>
<dbReference type="Proteomes" id="UP000033140">
    <property type="component" value="Unassembled WGS sequence"/>
</dbReference>
<reference evidence="5 6" key="1">
    <citation type="journal article" date="2011" name="J. Gen. Appl. Microbiol.">
        <title>Draft genome sequencing of the enigmatic yeast Saitoella complicata.</title>
        <authorList>
            <person name="Nishida H."/>
            <person name="Hamamoto M."/>
            <person name="Sugiyama J."/>
        </authorList>
    </citation>
    <scope>NUCLEOTIDE SEQUENCE [LARGE SCALE GENOMIC DNA]</scope>
    <source>
        <strain evidence="5 6">NRRL Y-17804</strain>
    </source>
</reference>
<keyword evidence="1" id="KW-0343">GTPase activation</keyword>
<organism evidence="5 6">
    <name type="scientific">Saitoella complicata (strain BCRC 22490 / CBS 7301 / JCM 7358 / NBRC 10748 / NRRL Y-17804)</name>
    <dbReference type="NCBI Taxonomy" id="698492"/>
    <lineage>
        <taxon>Eukaryota</taxon>
        <taxon>Fungi</taxon>
        <taxon>Dikarya</taxon>
        <taxon>Ascomycota</taxon>
        <taxon>Taphrinomycotina</taxon>
        <taxon>Taphrinomycotina incertae sedis</taxon>
        <taxon>Saitoella</taxon>
    </lineage>
</organism>
<evidence type="ECO:0000313" key="5">
    <source>
        <dbReference type="EMBL" id="GAO48844.1"/>
    </source>
</evidence>
<dbReference type="Gene3D" id="3.80.10.10">
    <property type="entry name" value="Ribonuclease Inhibitor"/>
    <property type="match status" value="1"/>
</dbReference>
<accession>A0A0E9NG68</accession>
<dbReference type="GO" id="GO:0006913">
    <property type="term" value="P:nucleocytoplasmic transport"/>
    <property type="evidence" value="ECO:0007669"/>
    <property type="project" value="TreeGrafter"/>
</dbReference>
<dbReference type="Pfam" id="PF13516">
    <property type="entry name" value="LRR_6"/>
    <property type="match status" value="2"/>
</dbReference>
<feature type="compositionally biased region" description="Polar residues" evidence="4">
    <location>
        <begin position="199"/>
        <end position="220"/>
    </location>
</feature>
<evidence type="ECO:0000256" key="4">
    <source>
        <dbReference type="SAM" id="MobiDB-lite"/>
    </source>
</evidence>
<comment type="caution">
    <text evidence="5">The sequence shown here is derived from an EMBL/GenBank/DDBJ whole genome shotgun (WGS) entry which is preliminary data.</text>
</comment>